<feature type="domain" description="Diacylglycerol glucosyltransferase N-terminal" evidence="4">
    <location>
        <begin position="15"/>
        <end position="182"/>
    </location>
</feature>
<dbReference type="STRING" id="690879.TSACC_232"/>
<dbReference type="Proteomes" id="UP000076023">
    <property type="component" value="Unassembled WGS sequence"/>
</dbReference>
<keyword evidence="3 5" id="KW-0808">Transferase</keyword>
<sequence>MSRVLILTASMGEGHNTAARNIREAIIAETNGTAEVLVADPYTRTNPVINKLMQTGYATAINSYPRAWKVVFELLSKPGVVEGMGPMLNELTTAVKSLIEEFQPDVIASTYPIFSYLISKIRKKNPDLKTPLFTIITDSTMINSAWYRHPCEGSIVADEQTASVLQHDGVPSERIHVLGFPVSLAFESLAPCEPPENGHWKALFFPGGTSVHAISVLEALGELPNLDLTVITGRRQQVMRKLQAAGVPRRGKLIGWTDQMPHLMATHHVFIGKAGGATVQEAITAEIPFLVSHVVPGQEEGNISLIEQCGIGALAVGTPSRLRDVVSGMQANDGAVWKAWRCNLAKMKKPSASRSIAKFLLAHV</sequence>
<dbReference type="InterPro" id="IPR009695">
    <property type="entry name" value="Diacylglyc_glucosyltr_N"/>
</dbReference>
<evidence type="ECO:0000313" key="6">
    <source>
        <dbReference type="Proteomes" id="UP000076023"/>
    </source>
</evidence>
<dbReference type="OrthoDB" id="9815663at2"/>
<organism evidence="5 6">
    <name type="scientific">Terrimicrobium sacchariphilum</name>
    <dbReference type="NCBI Taxonomy" id="690879"/>
    <lineage>
        <taxon>Bacteria</taxon>
        <taxon>Pseudomonadati</taxon>
        <taxon>Verrucomicrobiota</taxon>
        <taxon>Terrimicrobiia</taxon>
        <taxon>Terrimicrobiales</taxon>
        <taxon>Terrimicrobiaceae</taxon>
        <taxon>Terrimicrobium</taxon>
    </lineage>
</organism>
<keyword evidence="2" id="KW-0328">Glycosyltransferase</keyword>
<name>A0A146G465_TERSA</name>
<dbReference type="InParanoid" id="A0A146G465"/>
<dbReference type="Gene3D" id="3.40.50.2000">
    <property type="entry name" value="Glycogen Phosphorylase B"/>
    <property type="match status" value="1"/>
</dbReference>
<dbReference type="PANTHER" id="PTHR43025">
    <property type="entry name" value="MONOGALACTOSYLDIACYLGLYCEROL SYNTHASE"/>
    <property type="match status" value="1"/>
</dbReference>
<evidence type="ECO:0000256" key="1">
    <source>
        <dbReference type="ARBA" id="ARBA00006962"/>
    </source>
</evidence>
<dbReference type="InterPro" id="IPR050519">
    <property type="entry name" value="Glycosyltransf_28_UgtP"/>
</dbReference>
<reference evidence="6" key="1">
    <citation type="journal article" date="2017" name="Genome Announc.">
        <title>Draft Genome Sequence of Terrimicrobium sacchariphilum NM-5T, a Facultative Anaerobic Soil Bacterium of the Class Spartobacteria.</title>
        <authorList>
            <person name="Qiu Y.L."/>
            <person name="Tourlousse D.M."/>
            <person name="Matsuura N."/>
            <person name="Ohashi A."/>
            <person name="Sekiguchi Y."/>
        </authorList>
    </citation>
    <scope>NUCLEOTIDE SEQUENCE [LARGE SCALE GENOMIC DNA]</scope>
    <source>
        <strain evidence="6">NM-5</strain>
    </source>
</reference>
<dbReference type="PANTHER" id="PTHR43025:SF3">
    <property type="entry name" value="MONOGALACTOSYLDIACYLGLYCEROL SYNTHASE 1, CHLOROPLASTIC"/>
    <property type="match status" value="1"/>
</dbReference>
<dbReference type="AlphaFoldDB" id="A0A146G465"/>
<evidence type="ECO:0000313" key="5">
    <source>
        <dbReference type="EMBL" id="GAT31638.1"/>
    </source>
</evidence>
<dbReference type="EMBL" id="BDCO01000002">
    <property type="protein sequence ID" value="GAT31638.1"/>
    <property type="molecule type" value="Genomic_DNA"/>
</dbReference>
<dbReference type="RefSeq" id="WP_075077532.1">
    <property type="nucleotide sequence ID" value="NZ_BDCO01000002.1"/>
</dbReference>
<evidence type="ECO:0000256" key="2">
    <source>
        <dbReference type="ARBA" id="ARBA00022676"/>
    </source>
</evidence>
<proteinExistence type="inferred from homology"/>
<dbReference type="SUPFAM" id="SSF53756">
    <property type="entry name" value="UDP-Glycosyltransferase/glycogen phosphorylase"/>
    <property type="match status" value="1"/>
</dbReference>
<evidence type="ECO:0000256" key="3">
    <source>
        <dbReference type="ARBA" id="ARBA00022679"/>
    </source>
</evidence>
<comment type="caution">
    <text evidence="5">The sequence shown here is derived from an EMBL/GenBank/DDBJ whole genome shotgun (WGS) entry which is preliminary data.</text>
</comment>
<protein>
    <submittedName>
        <fullName evidence="5">Processive 1,2-diacylglycerol beta-glucosyltransferase</fullName>
    </submittedName>
</protein>
<accession>A0A146G465</accession>
<comment type="similarity">
    <text evidence="1">Belongs to the glycosyltransferase 28 family.</text>
</comment>
<evidence type="ECO:0000259" key="4">
    <source>
        <dbReference type="Pfam" id="PF06925"/>
    </source>
</evidence>
<gene>
    <name evidence="5" type="ORF">TSACC_232</name>
</gene>
<keyword evidence="6" id="KW-1185">Reference proteome</keyword>
<dbReference type="GO" id="GO:0016758">
    <property type="term" value="F:hexosyltransferase activity"/>
    <property type="evidence" value="ECO:0007669"/>
    <property type="project" value="InterPro"/>
</dbReference>
<dbReference type="GO" id="GO:0016020">
    <property type="term" value="C:membrane"/>
    <property type="evidence" value="ECO:0007669"/>
    <property type="project" value="GOC"/>
</dbReference>
<dbReference type="GO" id="GO:0009247">
    <property type="term" value="P:glycolipid biosynthetic process"/>
    <property type="evidence" value="ECO:0007669"/>
    <property type="project" value="InterPro"/>
</dbReference>
<dbReference type="Pfam" id="PF06925">
    <property type="entry name" value="MGDG_synth"/>
    <property type="match status" value="1"/>
</dbReference>